<keyword evidence="2" id="KW-1185">Reference proteome</keyword>
<dbReference type="Proteomes" id="UP000790377">
    <property type="component" value="Unassembled WGS sequence"/>
</dbReference>
<accession>A0ACB8AFF4</accession>
<evidence type="ECO:0000313" key="1">
    <source>
        <dbReference type="EMBL" id="KAH7912059.1"/>
    </source>
</evidence>
<sequence>MKICVLQSSYDASDSPFKNIDDYADPSRWVKNHEFQHRYIHKQTAEQQIDDACREDFDMYFNYMWGQPEDDVAGVEAVKYLESKGVPFIGLPSRFLAKTKLDFRDAARGCGVRVPDDTTFPKIVKLASGCGSQYLTEDSVCYTQAAVEEQVRLLKEKSGREVIVQQFIEGEDCTAVVLEMGDNIVALPPVMARYPDEMKHPKQFLHWENKIKAVTTGIIRETAVEDKAKASLLKQAAVAAFRALDVAGGGAWARVDMRVAADGKVYVLEVNPAPAVFYPAHDFFTDDHIILNSFPGGHEALMNMLIVTKLSQMRAFEKQVAGVRKGYDEMAPQYDAFASSGNFGSSYPTIAAEFEFAGSVLDLGCGTGTFGRILHEVKPEQASVLTGVDISPAMLANPTIRTHYDTVIVRSMQEAAMTLEDFDHVVVFGCLHFLDPTIFSAFFSRLFFVARRSITINVEEIPQQYNDKLQEVGYGFMYSWNHTKAVRDFGVPANWRISCERRLDGWTSVRTGIHVPGTTLRYERMEDAGGRNGADGLADKVVNGD</sequence>
<reference evidence="1" key="1">
    <citation type="journal article" date="2021" name="New Phytol.">
        <title>Evolutionary innovations through gain and loss of genes in the ectomycorrhizal Boletales.</title>
        <authorList>
            <person name="Wu G."/>
            <person name="Miyauchi S."/>
            <person name="Morin E."/>
            <person name="Kuo A."/>
            <person name="Drula E."/>
            <person name="Varga T."/>
            <person name="Kohler A."/>
            <person name="Feng B."/>
            <person name="Cao Y."/>
            <person name="Lipzen A."/>
            <person name="Daum C."/>
            <person name="Hundley H."/>
            <person name="Pangilinan J."/>
            <person name="Johnson J."/>
            <person name="Barry K."/>
            <person name="LaButti K."/>
            <person name="Ng V."/>
            <person name="Ahrendt S."/>
            <person name="Min B."/>
            <person name="Choi I.G."/>
            <person name="Park H."/>
            <person name="Plett J.M."/>
            <person name="Magnuson J."/>
            <person name="Spatafora J.W."/>
            <person name="Nagy L.G."/>
            <person name="Henrissat B."/>
            <person name="Grigoriev I.V."/>
            <person name="Yang Z.L."/>
            <person name="Xu J."/>
            <person name="Martin F.M."/>
        </authorList>
    </citation>
    <scope>NUCLEOTIDE SEQUENCE</scope>
    <source>
        <strain evidence="1">ATCC 28755</strain>
    </source>
</reference>
<evidence type="ECO:0000313" key="2">
    <source>
        <dbReference type="Proteomes" id="UP000790377"/>
    </source>
</evidence>
<comment type="caution">
    <text evidence="1">The sequence shown here is derived from an EMBL/GenBank/DDBJ whole genome shotgun (WGS) entry which is preliminary data.</text>
</comment>
<organism evidence="1 2">
    <name type="scientific">Hygrophoropsis aurantiaca</name>
    <dbReference type="NCBI Taxonomy" id="72124"/>
    <lineage>
        <taxon>Eukaryota</taxon>
        <taxon>Fungi</taxon>
        <taxon>Dikarya</taxon>
        <taxon>Basidiomycota</taxon>
        <taxon>Agaricomycotina</taxon>
        <taxon>Agaricomycetes</taxon>
        <taxon>Agaricomycetidae</taxon>
        <taxon>Boletales</taxon>
        <taxon>Coniophorineae</taxon>
        <taxon>Hygrophoropsidaceae</taxon>
        <taxon>Hygrophoropsis</taxon>
    </lineage>
</organism>
<name>A0ACB8AFF4_9AGAM</name>
<gene>
    <name evidence="1" type="ORF">BJ138DRAFT_1149218</name>
</gene>
<dbReference type="EMBL" id="MU267660">
    <property type="protein sequence ID" value="KAH7912059.1"/>
    <property type="molecule type" value="Genomic_DNA"/>
</dbReference>
<proteinExistence type="predicted"/>
<protein>
    <submittedName>
        <fullName evidence="1">Uncharacterized protein</fullName>
    </submittedName>
</protein>